<dbReference type="CDD" id="cd18799">
    <property type="entry name" value="SF2_C_EcoAI-like"/>
    <property type="match status" value="1"/>
</dbReference>
<dbReference type="GO" id="GO:0005524">
    <property type="term" value="F:ATP binding"/>
    <property type="evidence" value="ECO:0007669"/>
    <property type="project" value="InterPro"/>
</dbReference>
<dbReference type="Pfam" id="PF04851">
    <property type="entry name" value="ResIII"/>
    <property type="match status" value="1"/>
</dbReference>
<reference evidence="3 4" key="1">
    <citation type="submission" date="2020-07" db="EMBL/GenBank/DDBJ databases">
        <title>A new beta-1,3-glucan-decomposing anaerobic bacterium isolated from anoxic soil subjected to biological soil disinfestation.</title>
        <authorList>
            <person name="Ueki A."/>
            <person name="Tonouchi A."/>
        </authorList>
    </citation>
    <scope>NUCLEOTIDE SEQUENCE [LARGE SCALE GENOMIC DNA]</scope>
    <source>
        <strain evidence="3 4">TW1</strain>
    </source>
</reference>
<dbReference type="SMART" id="SM00490">
    <property type="entry name" value="HELICc"/>
    <property type="match status" value="1"/>
</dbReference>
<dbReference type="PROSITE" id="PS51192">
    <property type="entry name" value="HELICASE_ATP_BIND_1"/>
    <property type="match status" value="1"/>
</dbReference>
<dbReference type="CDD" id="cd18032">
    <property type="entry name" value="DEXHc_RE_I_III_res"/>
    <property type="match status" value="1"/>
</dbReference>
<dbReference type="GO" id="GO:0016787">
    <property type="term" value="F:hydrolase activity"/>
    <property type="evidence" value="ECO:0007669"/>
    <property type="project" value="InterPro"/>
</dbReference>
<protein>
    <submittedName>
        <fullName evidence="3">UvrABC system protein B</fullName>
    </submittedName>
</protein>
<organism evidence="3 4">
    <name type="scientific">Clostridium fungisolvens</name>
    <dbReference type="NCBI Taxonomy" id="1604897"/>
    <lineage>
        <taxon>Bacteria</taxon>
        <taxon>Bacillati</taxon>
        <taxon>Bacillota</taxon>
        <taxon>Clostridia</taxon>
        <taxon>Eubacteriales</taxon>
        <taxon>Clostridiaceae</taxon>
        <taxon>Clostridium</taxon>
    </lineage>
</organism>
<dbReference type="RefSeq" id="WP_308463793.1">
    <property type="nucleotide sequence ID" value="NZ_BLZR01000001.1"/>
</dbReference>
<comment type="caution">
    <text evidence="3">The sequence shown here is derived from an EMBL/GenBank/DDBJ whole genome shotgun (WGS) entry which is preliminary data.</text>
</comment>
<keyword evidence="4" id="KW-1185">Reference proteome</keyword>
<feature type="domain" description="Helicase ATP-binding" evidence="1">
    <location>
        <begin position="156"/>
        <end position="303"/>
    </location>
</feature>
<accession>A0A6V8SGU3</accession>
<dbReference type="InterPro" id="IPR050742">
    <property type="entry name" value="Helicase_Restrict-Modif_Enz"/>
</dbReference>
<dbReference type="AlphaFoldDB" id="A0A6V8SGU3"/>
<dbReference type="SUPFAM" id="SSF52540">
    <property type="entry name" value="P-loop containing nucleoside triphosphate hydrolases"/>
    <property type="match status" value="1"/>
</dbReference>
<dbReference type="EMBL" id="BLZR01000001">
    <property type="protein sequence ID" value="GFP76397.1"/>
    <property type="molecule type" value="Genomic_DNA"/>
</dbReference>
<dbReference type="Proteomes" id="UP000580568">
    <property type="component" value="Unassembled WGS sequence"/>
</dbReference>
<dbReference type="GO" id="GO:0003677">
    <property type="term" value="F:DNA binding"/>
    <property type="evidence" value="ECO:0007669"/>
    <property type="project" value="InterPro"/>
</dbReference>
<evidence type="ECO:0000313" key="4">
    <source>
        <dbReference type="Proteomes" id="UP000580568"/>
    </source>
</evidence>
<evidence type="ECO:0000313" key="3">
    <source>
        <dbReference type="EMBL" id="GFP76397.1"/>
    </source>
</evidence>
<dbReference type="Gene3D" id="3.40.50.300">
    <property type="entry name" value="P-loop containing nucleotide triphosphate hydrolases"/>
    <property type="match status" value="2"/>
</dbReference>
<dbReference type="InterPro" id="IPR006935">
    <property type="entry name" value="Helicase/UvrB_N"/>
</dbReference>
<dbReference type="InterPro" id="IPR027417">
    <property type="entry name" value="P-loop_NTPase"/>
</dbReference>
<feature type="domain" description="Helicase C-terminal" evidence="2">
    <location>
        <begin position="357"/>
        <end position="540"/>
    </location>
</feature>
<sequence>MSIESKGIKLASGAEDKFIELFSEVFGPEKTNRLAIQYGIEDIYGRSRYIDFAIVTDNEKVAIEIDGEGVHEPGKISHEKYYDDLLKQNSIIYKNWKLYRWTDGQMKKYPDKVKDEMLTFLGDLMEQNISDYLPSQKGSTLELREHQEEALESLKNLRAAGDTIALLYHATGTGKTVTAVEDAKSIGKRTLFIAHTKELITQANEKFKELWSDASCGIYMGDIKEKEAHVVCASIQSISQNLKDFNAEDFDYIIIDEAHHGTAASYKDILSYFKPSFTLGLTATPERTDGEDLLEIFKNVAHKLDIKTAVEKGILTEIRCIRIKTNIDISDVRIRGIKYDSKDLESKLFVPERNNVIVDTYLNYVKHKRTVVFCASVNNAEDIAELFREKGIRAEAVSGGMKQSKREKLLKDYEAGEVKVLCACDLLNEGWDSPRTEVLFMARPTMSKVIYMQQLGRGTRKAEGKDYLLVFDFIDNANLFNMPLSTHRMFNLSDYIPGGLVLGQGNKKRIEDDVLRRGEKPVELIDLPVDVLDYEHIDLFNWNIEAQNMISQMEFVRRVDVQSETIGRYIREGKIVADLEVPCGNTSFKYFKEETLVKYAEQFNWDIINDSNIKEKFIDFVEKMDMSYSYKPVLLMAMLEQCDDNGRVLVEDVVDYFIDYYEDRKCRGLQAEKKKSLYNDEIIDRKKAKANIFSNPFKRFEDMRFLEKCKDIEYIQFNKKIWKKLSREEKKWIYRRCEERLGEYFGEK</sequence>
<evidence type="ECO:0000259" key="1">
    <source>
        <dbReference type="PROSITE" id="PS51192"/>
    </source>
</evidence>
<name>A0A6V8SGU3_9CLOT</name>
<dbReference type="PANTHER" id="PTHR47396:SF1">
    <property type="entry name" value="ATP-DEPENDENT HELICASE IRC3-RELATED"/>
    <property type="match status" value="1"/>
</dbReference>
<evidence type="ECO:0000259" key="2">
    <source>
        <dbReference type="PROSITE" id="PS51194"/>
    </source>
</evidence>
<dbReference type="GO" id="GO:0005829">
    <property type="term" value="C:cytosol"/>
    <property type="evidence" value="ECO:0007669"/>
    <property type="project" value="TreeGrafter"/>
</dbReference>
<dbReference type="PROSITE" id="PS51194">
    <property type="entry name" value="HELICASE_CTER"/>
    <property type="match status" value="1"/>
</dbReference>
<dbReference type="Pfam" id="PF00271">
    <property type="entry name" value="Helicase_C"/>
    <property type="match status" value="1"/>
</dbReference>
<dbReference type="InterPro" id="IPR001650">
    <property type="entry name" value="Helicase_C-like"/>
</dbReference>
<proteinExistence type="predicted"/>
<gene>
    <name evidence="3" type="ORF">bsdtw1_02499</name>
</gene>
<dbReference type="InterPro" id="IPR014001">
    <property type="entry name" value="Helicase_ATP-bd"/>
</dbReference>
<dbReference type="SMART" id="SM00487">
    <property type="entry name" value="DEXDc"/>
    <property type="match status" value="1"/>
</dbReference>
<dbReference type="PANTHER" id="PTHR47396">
    <property type="entry name" value="TYPE I RESTRICTION ENZYME ECOKI R PROTEIN"/>
    <property type="match status" value="1"/>
</dbReference>